<dbReference type="AlphaFoldDB" id="A0A383BQ51"/>
<gene>
    <name evidence="1" type="ORF">METZ01_LOCUS474834</name>
</gene>
<protein>
    <submittedName>
        <fullName evidence="1">Uncharacterized protein</fullName>
    </submittedName>
</protein>
<feature type="non-terminal residue" evidence="1">
    <location>
        <position position="69"/>
    </location>
</feature>
<evidence type="ECO:0000313" key="1">
    <source>
        <dbReference type="EMBL" id="SVE21980.1"/>
    </source>
</evidence>
<name>A0A383BQ51_9ZZZZ</name>
<organism evidence="1">
    <name type="scientific">marine metagenome</name>
    <dbReference type="NCBI Taxonomy" id="408172"/>
    <lineage>
        <taxon>unclassified sequences</taxon>
        <taxon>metagenomes</taxon>
        <taxon>ecological metagenomes</taxon>
    </lineage>
</organism>
<sequence>MQSNSMINDHHDVRIAGKKGFYSNIIKRMFTDIDYIYLIGKLFKIKVLKQKTPLFAIIDINNICNLHCK</sequence>
<accession>A0A383BQ51</accession>
<dbReference type="EMBL" id="UINC01202265">
    <property type="protein sequence ID" value="SVE21980.1"/>
    <property type="molecule type" value="Genomic_DNA"/>
</dbReference>
<reference evidence="1" key="1">
    <citation type="submission" date="2018-05" db="EMBL/GenBank/DDBJ databases">
        <authorList>
            <person name="Lanie J.A."/>
            <person name="Ng W.-L."/>
            <person name="Kazmierczak K.M."/>
            <person name="Andrzejewski T.M."/>
            <person name="Davidsen T.M."/>
            <person name="Wayne K.J."/>
            <person name="Tettelin H."/>
            <person name="Glass J.I."/>
            <person name="Rusch D."/>
            <person name="Podicherti R."/>
            <person name="Tsui H.-C.T."/>
            <person name="Winkler M.E."/>
        </authorList>
    </citation>
    <scope>NUCLEOTIDE SEQUENCE</scope>
</reference>
<proteinExistence type="predicted"/>